<dbReference type="Proteomes" id="UP000033689">
    <property type="component" value="Unassembled WGS sequence"/>
</dbReference>
<gene>
    <name evidence="2" type="ORF">RBEMOGI_1130</name>
</gene>
<dbReference type="InterPro" id="IPR032675">
    <property type="entry name" value="LRR_dom_sf"/>
</dbReference>
<feature type="domain" description="F-box/LRR-repeat protein 15-like leucin rich repeat" evidence="1">
    <location>
        <begin position="43"/>
        <end position="141"/>
    </location>
</feature>
<evidence type="ECO:0000313" key="3">
    <source>
        <dbReference type="Proteomes" id="UP000033689"/>
    </source>
</evidence>
<dbReference type="EMBL" id="LAOJ01000001">
    <property type="protein sequence ID" value="KJV92498.1"/>
    <property type="molecule type" value="Genomic_DNA"/>
</dbReference>
<dbReference type="AlphaFoldDB" id="A0A0F3QIV9"/>
<comment type="caution">
    <text evidence="2">The sequence shown here is derived from an EMBL/GenBank/DDBJ whole genome shotgun (WGS) entry which is preliminary data.</text>
</comment>
<evidence type="ECO:0000259" key="1">
    <source>
        <dbReference type="Pfam" id="PF25372"/>
    </source>
</evidence>
<dbReference type="PANTHER" id="PTHR13318">
    <property type="entry name" value="PARTNER OF PAIRED, ISOFORM B-RELATED"/>
    <property type="match status" value="1"/>
</dbReference>
<proteinExistence type="predicted"/>
<evidence type="ECO:0000313" key="2">
    <source>
        <dbReference type="EMBL" id="KJV92498.1"/>
    </source>
</evidence>
<dbReference type="GO" id="GO:0019005">
    <property type="term" value="C:SCF ubiquitin ligase complex"/>
    <property type="evidence" value="ECO:0007669"/>
    <property type="project" value="TreeGrafter"/>
</dbReference>
<sequence length="347" mass="39602">MKFDSYKESTLLDLENADLKEPDIPDLLEYLSNNHQVTQLKLAGKYINDGIIQNLVNSSNIQNLTDINFINCIYITDKGIEALADSQNIQNLNSISFEDCYKITDKGVESLVNSPNMQNLTSINLGGCNITDKALTDLTNSSNMQNITSINFRGTIITDKALMDLANSLNMQNITNINFKDCNDITNKGITDLVNSSSTKNLTIISLSTLMSIEEIEDIVKKLPKIQELKIADDNGLSEFCNYLIQLRDFESNSDFNKEERIKDIMFSFAQQGKDEYIKYILNNQEKYPFLVNTKDEYDHNLMHFYTHDPEMQKLFFEKGMIPSKEIDPDNIMLSIVNDAQSYIHQK</sequence>
<organism evidence="2 3">
    <name type="scientific">Rickettsia bellii str. RML Mogi</name>
    <dbReference type="NCBI Taxonomy" id="1359194"/>
    <lineage>
        <taxon>Bacteria</taxon>
        <taxon>Pseudomonadati</taxon>
        <taxon>Pseudomonadota</taxon>
        <taxon>Alphaproteobacteria</taxon>
        <taxon>Rickettsiales</taxon>
        <taxon>Rickettsiaceae</taxon>
        <taxon>Rickettsieae</taxon>
        <taxon>Rickettsia</taxon>
        <taxon>belli group</taxon>
    </lineage>
</organism>
<dbReference type="InterPro" id="IPR006553">
    <property type="entry name" value="Leu-rich_rpt_Cys-con_subtyp"/>
</dbReference>
<dbReference type="GO" id="GO:0031146">
    <property type="term" value="P:SCF-dependent proteasomal ubiquitin-dependent protein catabolic process"/>
    <property type="evidence" value="ECO:0007669"/>
    <property type="project" value="TreeGrafter"/>
</dbReference>
<dbReference type="InterPro" id="IPR057207">
    <property type="entry name" value="FBXL15_LRR"/>
</dbReference>
<reference evidence="2 3" key="1">
    <citation type="submission" date="2015-02" db="EMBL/GenBank/DDBJ databases">
        <title>Genome Sequencing of Rickettsiales.</title>
        <authorList>
            <person name="Daugherty S.C."/>
            <person name="Su Q."/>
            <person name="Abolude K."/>
            <person name="Beier-Sexton M."/>
            <person name="Carlyon J.A."/>
            <person name="Carter R."/>
            <person name="Day N.P."/>
            <person name="Dumler S.J."/>
            <person name="Dyachenko V."/>
            <person name="Godinez A."/>
            <person name="Kurtti T.J."/>
            <person name="Lichay M."/>
            <person name="Mullins K.E."/>
            <person name="Ott S."/>
            <person name="Pappas-Brown V."/>
            <person name="Paris D.H."/>
            <person name="Patel P."/>
            <person name="Richards A.L."/>
            <person name="Sadzewicz L."/>
            <person name="Sears K."/>
            <person name="Seidman D."/>
            <person name="Sengamalay N."/>
            <person name="Stenos J."/>
            <person name="Tallon L.J."/>
            <person name="Vincent G."/>
            <person name="Fraser C.M."/>
            <person name="Munderloh U."/>
            <person name="Dunning-Hotopp J.C."/>
        </authorList>
    </citation>
    <scope>NUCLEOTIDE SEQUENCE [LARGE SCALE GENOMIC DNA]</scope>
    <source>
        <strain evidence="2 3">RML Mogi</strain>
    </source>
</reference>
<dbReference type="PATRIC" id="fig|1359194.3.peg.1149"/>
<protein>
    <submittedName>
        <fullName evidence="2">Leucine Rich repeat family protein</fullName>
    </submittedName>
</protein>
<dbReference type="SUPFAM" id="SSF52047">
    <property type="entry name" value="RNI-like"/>
    <property type="match status" value="1"/>
</dbReference>
<accession>A0A0F3QIV9</accession>
<dbReference type="Pfam" id="PF25372">
    <property type="entry name" value="DUF7885"/>
    <property type="match status" value="1"/>
</dbReference>
<dbReference type="Gene3D" id="3.80.10.10">
    <property type="entry name" value="Ribonuclease Inhibitor"/>
    <property type="match status" value="2"/>
</dbReference>
<dbReference type="SMART" id="SM00367">
    <property type="entry name" value="LRR_CC"/>
    <property type="match status" value="5"/>
</dbReference>
<name>A0A0F3QIV9_RICBE</name>